<protein>
    <submittedName>
        <fullName evidence="1">Uncharacterized protein</fullName>
    </submittedName>
</protein>
<accession>A0ACB9QRK3</accession>
<dbReference type="EMBL" id="CM042884">
    <property type="protein sequence ID" value="KAI4368606.1"/>
    <property type="molecule type" value="Genomic_DNA"/>
</dbReference>
<name>A0ACB9QRK3_9MYRT</name>
<sequence length="127" mass="14899">MDKYVIRSKVDPSLGLLPRPTSRRRRRIRWKRSLIELVGRFWTGYRHDSADLLVQSYSEVQLNESQHRENEISRGRGISCIDFDSKGYYQASVTRSGCLLVHDFETLYHRSSQSSQCPKDEHVMHVT</sequence>
<reference evidence="2" key="1">
    <citation type="journal article" date="2023" name="Front. Plant Sci.">
        <title>Chromosomal-level genome assembly of Melastoma candidum provides insights into trichome evolution.</title>
        <authorList>
            <person name="Zhong Y."/>
            <person name="Wu W."/>
            <person name="Sun C."/>
            <person name="Zou P."/>
            <person name="Liu Y."/>
            <person name="Dai S."/>
            <person name="Zhou R."/>
        </authorList>
    </citation>
    <scope>NUCLEOTIDE SEQUENCE [LARGE SCALE GENOMIC DNA]</scope>
</reference>
<proteinExistence type="predicted"/>
<organism evidence="1 2">
    <name type="scientific">Melastoma candidum</name>
    <dbReference type="NCBI Taxonomy" id="119954"/>
    <lineage>
        <taxon>Eukaryota</taxon>
        <taxon>Viridiplantae</taxon>
        <taxon>Streptophyta</taxon>
        <taxon>Embryophyta</taxon>
        <taxon>Tracheophyta</taxon>
        <taxon>Spermatophyta</taxon>
        <taxon>Magnoliopsida</taxon>
        <taxon>eudicotyledons</taxon>
        <taxon>Gunneridae</taxon>
        <taxon>Pentapetalae</taxon>
        <taxon>rosids</taxon>
        <taxon>malvids</taxon>
        <taxon>Myrtales</taxon>
        <taxon>Melastomataceae</taxon>
        <taxon>Melastomatoideae</taxon>
        <taxon>Melastomateae</taxon>
        <taxon>Melastoma</taxon>
    </lineage>
</organism>
<evidence type="ECO:0000313" key="2">
    <source>
        <dbReference type="Proteomes" id="UP001057402"/>
    </source>
</evidence>
<gene>
    <name evidence="1" type="ORF">MLD38_017147</name>
</gene>
<keyword evidence="2" id="KW-1185">Reference proteome</keyword>
<dbReference type="Proteomes" id="UP001057402">
    <property type="component" value="Chromosome 5"/>
</dbReference>
<evidence type="ECO:0000313" key="1">
    <source>
        <dbReference type="EMBL" id="KAI4368606.1"/>
    </source>
</evidence>
<comment type="caution">
    <text evidence="1">The sequence shown here is derived from an EMBL/GenBank/DDBJ whole genome shotgun (WGS) entry which is preliminary data.</text>
</comment>